<keyword evidence="4 6" id="KW-0928">Hypersensitive response elicitation</keyword>
<feature type="signal peptide" evidence="7">
    <location>
        <begin position="1"/>
        <end position="24"/>
    </location>
</feature>
<keyword evidence="9" id="KW-1185">Reference proteome</keyword>
<keyword evidence="7" id="KW-0732">Signal</keyword>
<evidence type="ECO:0000313" key="8">
    <source>
        <dbReference type="EMBL" id="KAK1938945.1"/>
    </source>
</evidence>
<gene>
    <name evidence="8" type="ORF">P3T76_009020</name>
</gene>
<evidence type="ECO:0000256" key="7">
    <source>
        <dbReference type="SAM" id="SignalP"/>
    </source>
</evidence>
<dbReference type="GO" id="GO:0005576">
    <property type="term" value="C:extracellular region"/>
    <property type="evidence" value="ECO:0007669"/>
    <property type="project" value="UniProtKB-SubCell"/>
</dbReference>
<accession>A0AAD9LJM6</accession>
<dbReference type="InterPro" id="IPR002200">
    <property type="entry name" value="Elicitin"/>
</dbReference>
<comment type="similarity">
    <text evidence="2 6">Belongs to the elicitin family.</text>
</comment>
<feature type="chain" id="PRO_5042221613" description="Elicitin" evidence="7">
    <location>
        <begin position="25"/>
        <end position="141"/>
    </location>
</feature>
<dbReference type="EMBL" id="JASMQC010000017">
    <property type="protein sequence ID" value="KAK1938945.1"/>
    <property type="molecule type" value="Genomic_DNA"/>
</dbReference>
<keyword evidence="3 6" id="KW-0964">Secreted</keyword>
<comment type="function">
    <text evidence="6">Induces local and distal defense responses (incompatible hypersensitive reaction) in plants from the solanaceae and cruciferae families. Elicits leaf necrosis and causes the accumulation of pathogenesis-related proteins. Might interact with the lipidic molecules of the plasma membrane.</text>
</comment>
<dbReference type="Proteomes" id="UP001259832">
    <property type="component" value="Unassembled WGS sequence"/>
</dbReference>
<evidence type="ECO:0000256" key="4">
    <source>
        <dbReference type="ARBA" id="ARBA00022978"/>
    </source>
</evidence>
<dbReference type="InterPro" id="IPR036470">
    <property type="entry name" value="Elicitin_sf"/>
</dbReference>
<reference evidence="8" key="1">
    <citation type="submission" date="2023-08" db="EMBL/GenBank/DDBJ databases">
        <title>Reference Genome Resource for the Citrus Pathogen Phytophthora citrophthora.</title>
        <authorList>
            <person name="Moller H."/>
            <person name="Coetzee B."/>
            <person name="Rose L.J."/>
            <person name="Van Niekerk J.M."/>
        </authorList>
    </citation>
    <scope>NUCLEOTIDE SEQUENCE</scope>
    <source>
        <strain evidence="8">STE-U-9442</strain>
    </source>
</reference>
<dbReference type="AlphaFoldDB" id="A0AAD9LJM6"/>
<name>A0AAD9LJM6_9STRA</name>
<organism evidence="8 9">
    <name type="scientific">Phytophthora citrophthora</name>
    <dbReference type="NCBI Taxonomy" id="4793"/>
    <lineage>
        <taxon>Eukaryota</taxon>
        <taxon>Sar</taxon>
        <taxon>Stramenopiles</taxon>
        <taxon>Oomycota</taxon>
        <taxon>Peronosporomycetes</taxon>
        <taxon>Peronosporales</taxon>
        <taxon>Peronosporaceae</taxon>
        <taxon>Phytophthora</taxon>
    </lineage>
</organism>
<evidence type="ECO:0000256" key="2">
    <source>
        <dbReference type="ARBA" id="ARBA00009544"/>
    </source>
</evidence>
<proteinExistence type="inferred from homology"/>
<evidence type="ECO:0000256" key="3">
    <source>
        <dbReference type="ARBA" id="ARBA00022525"/>
    </source>
</evidence>
<dbReference type="SMART" id="SM01187">
    <property type="entry name" value="Elicitin"/>
    <property type="match status" value="1"/>
</dbReference>
<evidence type="ECO:0000256" key="5">
    <source>
        <dbReference type="ARBA" id="ARBA00023157"/>
    </source>
</evidence>
<comment type="subcellular location">
    <subcellularLocation>
        <location evidence="1 6">Secreted</location>
    </subcellularLocation>
</comment>
<sequence length="141" mass="15591">MRDYSSAVILFLLSLSISIQSVVATNECRSHVSNSIKSTLDNGNLFSTCAVGSASVRISAHSLFDVLSFSERDFLLFCRASNCIKPVKTLLRSIPTDCLITYHGAARNLSEEVSSLYRQCAQVVGAADKTDEDYVYRYFLD</sequence>
<evidence type="ECO:0000256" key="1">
    <source>
        <dbReference type="ARBA" id="ARBA00004613"/>
    </source>
</evidence>
<evidence type="ECO:0000256" key="6">
    <source>
        <dbReference type="RuleBase" id="RU368111"/>
    </source>
</evidence>
<comment type="caution">
    <text evidence="8">The sequence shown here is derived from an EMBL/GenBank/DDBJ whole genome shotgun (WGS) entry which is preliminary data.</text>
</comment>
<dbReference type="GO" id="GO:0052040">
    <property type="term" value="P:symbiont-mediated perturbation of host programmed cell death"/>
    <property type="evidence" value="ECO:0007669"/>
    <property type="project" value="UniProtKB-UniRule"/>
</dbReference>
<keyword evidence="5 6" id="KW-1015">Disulfide bond</keyword>
<dbReference type="SUPFAM" id="SSF48647">
    <property type="entry name" value="Fungal elicitin"/>
    <property type="match status" value="1"/>
</dbReference>
<evidence type="ECO:0000313" key="9">
    <source>
        <dbReference type="Proteomes" id="UP001259832"/>
    </source>
</evidence>
<dbReference type="Pfam" id="PF00964">
    <property type="entry name" value="Elicitin"/>
    <property type="match status" value="1"/>
</dbReference>
<protein>
    <recommendedName>
        <fullName evidence="6">Elicitin</fullName>
    </recommendedName>
</protein>